<reference evidence="2 3" key="1">
    <citation type="submission" date="2023-11" db="EMBL/GenBank/DDBJ databases">
        <title>Draft genome sequence of a psychrophilic Clostridium strain from permafrost water brine.</title>
        <authorList>
            <person name="Shcherbakova V.A."/>
            <person name="Trubitsyn V.E."/>
            <person name="Zakharyuk A.G."/>
        </authorList>
    </citation>
    <scope>NUCLEOTIDE SEQUENCE [LARGE SCALE GENOMIC DNA]</scope>
    <source>
        <strain evidence="2 3">14F</strain>
    </source>
</reference>
<name>A0ABU7USZ4_9CLOT</name>
<accession>A0ABU7USZ4</accession>
<feature type="transmembrane region" description="Helical" evidence="1">
    <location>
        <begin position="6"/>
        <end position="32"/>
    </location>
</feature>
<organism evidence="2 3">
    <name type="scientific">Clostridium frigoriphilum</name>
    <dbReference type="NCBI Taxonomy" id="443253"/>
    <lineage>
        <taxon>Bacteria</taxon>
        <taxon>Bacillati</taxon>
        <taxon>Bacillota</taxon>
        <taxon>Clostridia</taxon>
        <taxon>Eubacteriales</taxon>
        <taxon>Clostridiaceae</taxon>
        <taxon>Clostridium</taxon>
    </lineage>
</organism>
<dbReference type="EMBL" id="JAZHFS010000022">
    <property type="protein sequence ID" value="MEF2114391.1"/>
    <property type="molecule type" value="Genomic_DNA"/>
</dbReference>
<keyword evidence="1" id="KW-1133">Transmembrane helix</keyword>
<dbReference type="Proteomes" id="UP001498469">
    <property type="component" value="Unassembled WGS sequence"/>
</dbReference>
<protein>
    <submittedName>
        <fullName evidence="2">Uncharacterized protein</fullName>
    </submittedName>
</protein>
<evidence type="ECO:0000256" key="1">
    <source>
        <dbReference type="SAM" id="Phobius"/>
    </source>
</evidence>
<evidence type="ECO:0000313" key="2">
    <source>
        <dbReference type="EMBL" id="MEF2114391.1"/>
    </source>
</evidence>
<keyword evidence="1" id="KW-0472">Membrane</keyword>
<keyword evidence="3" id="KW-1185">Reference proteome</keyword>
<evidence type="ECO:0000313" key="3">
    <source>
        <dbReference type="Proteomes" id="UP001498469"/>
    </source>
</evidence>
<dbReference type="RefSeq" id="WP_216253134.1">
    <property type="nucleotide sequence ID" value="NZ_JAZHFS010000022.1"/>
</dbReference>
<gene>
    <name evidence="2" type="ORF">SJI18_19010</name>
</gene>
<sequence>MDRNLYMRYVILLVIGCLGAVASIVVGIYIYIKEDLREYINLGLITKFNSKKKFEKQKTHCIEAKSIQLVKKASKSLENTGLINENTTLLDENTTLLSDEKMNQ</sequence>
<comment type="caution">
    <text evidence="2">The sequence shown here is derived from an EMBL/GenBank/DDBJ whole genome shotgun (WGS) entry which is preliminary data.</text>
</comment>
<proteinExistence type="predicted"/>
<keyword evidence="1" id="KW-0812">Transmembrane</keyword>